<dbReference type="Proteomes" id="UP000246569">
    <property type="component" value="Unassembled WGS sequence"/>
</dbReference>
<keyword evidence="1" id="KW-0472">Membrane</keyword>
<dbReference type="InterPro" id="IPR051082">
    <property type="entry name" value="Pentapeptide-BTB/POZ_domain"/>
</dbReference>
<evidence type="ECO:0000256" key="1">
    <source>
        <dbReference type="SAM" id="Phobius"/>
    </source>
</evidence>
<keyword evidence="1" id="KW-0812">Transmembrane</keyword>
<dbReference type="AlphaFoldDB" id="A0A317MXE1"/>
<feature type="transmembrane region" description="Helical" evidence="1">
    <location>
        <begin position="194"/>
        <end position="215"/>
    </location>
</feature>
<protein>
    <submittedName>
        <fullName evidence="2">Uncharacterized protein YjbI with pentapeptide repeats</fullName>
    </submittedName>
</protein>
<dbReference type="Pfam" id="PF00805">
    <property type="entry name" value="Pentapeptide"/>
    <property type="match status" value="4"/>
</dbReference>
<feature type="transmembrane region" description="Helical" evidence="1">
    <location>
        <begin position="96"/>
        <end position="115"/>
    </location>
</feature>
<dbReference type="EMBL" id="QGTJ01000004">
    <property type="protein sequence ID" value="PWV62518.1"/>
    <property type="molecule type" value="Genomic_DNA"/>
</dbReference>
<accession>A0A317MXE1</accession>
<feature type="transmembrane region" description="Helical" evidence="1">
    <location>
        <begin position="236"/>
        <end position="260"/>
    </location>
</feature>
<evidence type="ECO:0000313" key="2">
    <source>
        <dbReference type="EMBL" id="PWV62518.1"/>
    </source>
</evidence>
<reference evidence="2 3" key="1">
    <citation type="submission" date="2018-05" db="EMBL/GenBank/DDBJ databases">
        <title>Genomic Encyclopedia of Type Strains, Phase IV (KMG-IV): sequencing the most valuable type-strain genomes for metagenomic binning, comparative biology and taxonomic classification.</title>
        <authorList>
            <person name="Goeker M."/>
        </authorList>
    </citation>
    <scope>NUCLEOTIDE SEQUENCE [LARGE SCALE GENOMIC DNA]</scope>
    <source>
        <strain evidence="2 3">DSM 23606</strain>
    </source>
</reference>
<keyword evidence="3" id="KW-1185">Reference proteome</keyword>
<evidence type="ECO:0000313" key="3">
    <source>
        <dbReference type="Proteomes" id="UP000246569"/>
    </source>
</evidence>
<comment type="caution">
    <text evidence="2">The sequence shown here is derived from an EMBL/GenBank/DDBJ whole genome shotgun (WGS) entry which is preliminary data.</text>
</comment>
<dbReference type="SUPFAM" id="SSF141571">
    <property type="entry name" value="Pentapeptide repeat-like"/>
    <property type="match status" value="2"/>
</dbReference>
<sequence>MSGRPRKPLFPWRKWGHRPNDVRLVDVFPSDPTPYQFGEKLLEAVNTAASTVATLHVAFMALSAYLAVTVWSTTHLDLLKESPVRLPLIDVQVDLVSFYTVAPWLYCLVHLNLLIQLNLLARKVWALAKADDYPRLVERLHVFPFAHYLLHQTHPWLRPLLAVAVFASVIGVPLLLLLYVQIKFLAYHSEAVTWAQRLAVWTDVALVVWLWPLIASRSGHFLDGFRPEACKIGITAPWLSTLCACGLALVSGGGALVALVPATVPEPSAEAADGAVVLVDAEGFEAMLVRFVDRIGACRLLARESGKAASIPRQQLDRCKDIAAWRGSGVLGPTLWPTAWLFDPPVQELTQAGASAAPLIPRRYLDLHDEVLLQEQPSAETRHALSKDIPGAVNGADNASAERVAPVTERLSDTLRKVVPLKLQQRDLRGARLERAVLPLVDLNRAKLQGASLIEAQLQGASLLGAQLQGASLDWAHLQGARLLGAHLQGASLLGAHLQGARLEDAQLQGARLDWAHLQGARLDVAQLQGASLLGAHLQGASLDGAQLQGASLIEAQLQGASLSGAHLQGASLDRAQLQGADVEYAAIDDALLAGVALNGSQGTLSSAVNSLLIEPDWTPLTTTQVGELSAAVRPYLQDAEYARFEARLQWAMKPDGGRFQAAKEKAGCHGPQRLGCTESEDWLPLLVEWTCAASRSAPVRDSMIDSIAPVFGDAELPPVAGTLSVSALVQALLDAKGQQRCPSFTDKDVERLREVAKRNQSKPQAGSKAP</sequence>
<dbReference type="Gene3D" id="2.160.20.80">
    <property type="entry name" value="E3 ubiquitin-protein ligase SopA"/>
    <property type="match status" value="1"/>
</dbReference>
<keyword evidence="1" id="KW-1133">Transmembrane helix</keyword>
<feature type="transmembrane region" description="Helical" evidence="1">
    <location>
        <begin position="160"/>
        <end position="182"/>
    </location>
</feature>
<dbReference type="PANTHER" id="PTHR14136">
    <property type="entry name" value="BTB_POZ DOMAIN-CONTAINING PROTEIN KCTD9"/>
    <property type="match status" value="1"/>
</dbReference>
<organism evidence="2 3">
    <name type="scientific">Plasticicumulans acidivorans</name>
    <dbReference type="NCBI Taxonomy" id="886464"/>
    <lineage>
        <taxon>Bacteria</taxon>
        <taxon>Pseudomonadati</taxon>
        <taxon>Pseudomonadota</taxon>
        <taxon>Gammaproteobacteria</taxon>
        <taxon>Candidatus Competibacteraceae</taxon>
        <taxon>Plasticicumulans</taxon>
    </lineage>
</organism>
<gene>
    <name evidence="2" type="ORF">C7443_104314</name>
</gene>
<dbReference type="PANTHER" id="PTHR14136:SF17">
    <property type="entry name" value="BTB_POZ DOMAIN-CONTAINING PROTEIN KCTD9"/>
    <property type="match status" value="1"/>
</dbReference>
<name>A0A317MXE1_9GAMM</name>
<proteinExistence type="predicted"/>
<feature type="transmembrane region" description="Helical" evidence="1">
    <location>
        <begin position="57"/>
        <end position="76"/>
    </location>
</feature>
<dbReference type="OrthoDB" id="5556778at2"/>
<dbReference type="InterPro" id="IPR001646">
    <property type="entry name" value="5peptide_repeat"/>
</dbReference>